<dbReference type="InterPro" id="IPR036390">
    <property type="entry name" value="WH_DNA-bd_sf"/>
</dbReference>
<organism evidence="5 6">
    <name type="scientific">Brucella intermedia LMG 3301</name>
    <dbReference type="NCBI Taxonomy" id="641118"/>
    <lineage>
        <taxon>Bacteria</taxon>
        <taxon>Pseudomonadati</taxon>
        <taxon>Pseudomonadota</taxon>
        <taxon>Alphaproteobacteria</taxon>
        <taxon>Hyphomicrobiales</taxon>
        <taxon>Brucellaceae</taxon>
        <taxon>Brucella/Ochrobactrum group</taxon>
        <taxon>Brucella</taxon>
    </lineage>
</organism>
<proteinExistence type="predicted"/>
<dbReference type="SUPFAM" id="SSF46785">
    <property type="entry name" value="Winged helix' DNA-binding domain"/>
    <property type="match status" value="1"/>
</dbReference>
<dbReference type="AlphaFoldDB" id="C4WID6"/>
<keyword evidence="1" id="KW-0805">Transcription regulation</keyword>
<evidence type="ECO:0000259" key="4">
    <source>
        <dbReference type="PROSITE" id="PS51118"/>
    </source>
</evidence>
<gene>
    <name evidence="5" type="ORF">OINT_1002149</name>
</gene>
<dbReference type="EMBL" id="ACQA01000001">
    <property type="protein sequence ID" value="EEQ96693.1"/>
    <property type="molecule type" value="Genomic_DNA"/>
</dbReference>
<protein>
    <submittedName>
        <fullName evidence="5">HxlR family transcriptional regulator</fullName>
    </submittedName>
</protein>
<dbReference type="Pfam" id="PF01638">
    <property type="entry name" value="HxlR"/>
    <property type="match status" value="1"/>
</dbReference>
<evidence type="ECO:0000256" key="3">
    <source>
        <dbReference type="ARBA" id="ARBA00023163"/>
    </source>
</evidence>
<dbReference type="PANTHER" id="PTHR33204:SF18">
    <property type="entry name" value="TRANSCRIPTIONAL REGULATORY PROTEIN"/>
    <property type="match status" value="1"/>
</dbReference>
<dbReference type="InterPro" id="IPR002577">
    <property type="entry name" value="HTH_HxlR"/>
</dbReference>
<evidence type="ECO:0000256" key="2">
    <source>
        <dbReference type="ARBA" id="ARBA00023125"/>
    </source>
</evidence>
<dbReference type="InterPro" id="IPR036388">
    <property type="entry name" value="WH-like_DNA-bd_sf"/>
</dbReference>
<name>C4WID6_9HYPH</name>
<dbReference type="HOGENOM" id="CLU_111585_0_1_5"/>
<dbReference type="GO" id="GO:0003677">
    <property type="term" value="F:DNA binding"/>
    <property type="evidence" value="ECO:0007669"/>
    <property type="project" value="UniProtKB-KW"/>
</dbReference>
<evidence type="ECO:0000313" key="6">
    <source>
        <dbReference type="Proteomes" id="UP000004386"/>
    </source>
</evidence>
<dbReference type="Proteomes" id="UP000004386">
    <property type="component" value="Unassembled WGS sequence"/>
</dbReference>
<reference evidence="5 6" key="1">
    <citation type="submission" date="2009-05" db="EMBL/GenBank/DDBJ databases">
        <authorList>
            <person name="Setubal J.C."/>
            <person name="Boyle S."/>
            <person name="Crasta O.R."/>
            <person name="Gillespie J.J."/>
            <person name="Kenyon R.W."/>
            <person name="Lu J."/>
            <person name="Mane S."/>
            <person name="Nagrani S."/>
            <person name="Shallom J.M."/>
            <person name="Shallom S."/>
            <person name="Shukla M."/>
            <person name="Snyder E.E."/>
            <person name="Sobral B.W."/>
            <person name="Wattam A.R."/>
            <person name="Will R."/>
            <person name="Williams K."/>
            <person name="Yoo H."/>
            <person name="Munk C."/>
            <person name="Tapia R."/>
            <person name="Green L."/>
            <person name="Rogers Y."/>
            <person name="Detter J.C."/>
            <person name="Bruce D."/>
            <person name="Brettin T.S."/>
            <person name="Tsolis R."/>
        </authorList>
    </citation>
    <scope>NUCLEOTIDE SEQUENCE [LARGE SCALE GENOMIC DNA]</scope>
    <source>
        <strain evidence="5 6">LMG 3301</strain>
    </source>
</reference>
<evidence type="ECO:0000313" key="5">
    <source>
        <dbReference type="EMBL" id="EEQ96693.1"/>
    </source>
</evidence>
<evidence type="ECO:0000256" key="1">
    <source>
        <dbReference type="ARBA" id="ARBA00023015"/>
    </source>
</evidence>
<comment type="caution">
    <text evidence="5">The sequence shown here is derived from an EMBL/GenBank/DDBJ whole genome shotgun (WGS) entry which is preliminary data.</text>
</comment>
<sequence>MLVAKKVLYCNQIAICGVNMVRKKSLKGDYCPSARALDVIGDWWSLLIVREAFDGVTRFSAFQKNLGIARNILSDRLRKLTGEEIMESVPDPNGGAHQEYRLTAKGRDLLPVVVSLRQWGEKHLFAPGETHSRLVDSVSGEDVALLEVRARDGRRLSSDDVVIIKVREDDL</sequence>
<feature type="domain" description="HTH hxlR-type" evidence="4">
    <location>
        <begin position="31"/>
        <end position="128"/>
    </location>
</feature>
<dbReference type="Gene3D" id="1.10.10.10">
    <property type="entry name" value="Winged helix-like DNA-binding domain superfamily/Winged helix DNA-binding domain"/>
    <property type="match status" value="1"/>
</dbReference>
<keyword evidence="3" id="KW-0804">Transcription</keyword>
<dbReference type="PROSITE" id="PS51118">
    <property type="entry name" value="HTH_HXLR"/>
    <property type="match status" value="1"/>
</dbReference>
<accession>C4WID6</accession>
<dbReference type="PANTHER" id="PTHR33204">
    <property type="entry name" value="TRANSCRIPTIONAL REGULATOR, MARR FAMILY"/>
    <property type="match status" value="1"/>
</dbReference>
<keyword evidence="2" id="KW-0238">DNA-binding</keyword>